<protein>
    <recommendedName>
        <fullName evidence="1">NAD/GMP synthase domain-containing protein</fullName>
    </recommendedName>
</protein>
<dbReference type="Gene3D" id="3.40.50.620">
    <property type="entry name" value="HUPs"/>
    <property type="match status" value="1"/>
</dbReference>
<sequence length="282" mass="31007">MMHAKLTRIYETISSFHGAVVAFSGGVDSTLVLKISKDVLGAHAVAVTVNSSLAVPGELERAGEIAALLGARHVVITGKALEDPEFRLNPPERCYLCKRHVYAAMGELARETGAEVVLDGANADDTGDFRPGLRAAREMGVRSPLLEAGLTKEEVRRLARELELPNWNQPAQPCLATRIPYGELITEEKLQQIARAEQFLSGLGFSSVRVRHHGPVARLELLPEEICRISDVQLREEINRELKRLGFRYVSVDLAGLRSGSLNDLLAPPVTKEVWKKYLIDG</sequence>
<dbReference type="InterPro" id="IPR022310">
    <property type="entry name" value="NAD/GMP_synthase"/>
</dbReference>
<keyword evidence="3" id="KW-1185">Reference proteome</keyword>
<dbReference type="EMBL" id="JAUSUX010000002">
    <property type="protein sequence ID" value="MDQ0285387.1"/>
    <property type="molecule type" value="Genomic_DNA"/>
</dbReference>
<dbReference type="InterPro" id="IPR052188">
    <property type="entry name" value="Ni-pincer_cofactor_biosynth"/>
</dbReference>
<feature type="domain" description="NAD/GMP synthase" evidence="1">
    <location>
        <begin position="14"/>
        <end position="73"/>
    </location>
</feature>
<dbReference type="PIRSF" id="PIRSF006661">
    <property type="entry name" value="PP-lp_UCP006661"/>
    <property type="match status" value="1"/>
</dbReference>
<accession>A0ABU0AY40</accession>
<comment type="caution">
    <text evidence="2">The sequence shown here is derived from an EMBL/GenBank/DDBJ whole genome shotgun (WGS) entry which is preliminary data.</text>
</comment>
<dbReference type="RefSeq" id="WP_307399515.1">
    <property type="nucleotide sequence ID" value="NZ_JAUSUX010000002.1"/>
</dbReference>
<evidence type="ECO:0000313" key="2">
    <source>
        <dbReference type="EMBL" id="MDQ0285387.1"/>
    </source>
</evidence>
<dbReference type="PANTHER" id="PTHR43169:SF2">
    <property type="entry name" value="NAD_GMP SYNTHASE DOMAIN-CONTAINING PROTEIN"/>
    <property type="match status" value="1"/>
</dbReference>
<dbReference type="SUPFAM" id="SSF52402">
    <property type="entry name" value="Adenine nucleotide alpha hydrolases-like"/>
    <property type="match status" value="1"/>
</dbReference>
<organism evidence="2 3">
    <name type="scientific">Desulfofundulus luciae</name>
    <dbReference type="NCBI Taxonomy" id="74702"/>
    <lineage>
        <taxon>Bacteria</taxon>
        <taxon>Bacillati</taxon>
        <taxon>Bacillota</taxon>
        <taxon>Clostridia</taxon>
        <taxon>Eubacteriales</taxon>
        <taxon>Peptococcaceae</taxon>
        <taxon>Desulfofundulus</taxon>
    </lineage>
</organism>
<dbReference type="NCBIfam" id="TIGR00268">
    <property type="entry name" value="ATP-dependent sacrificial sulfur transferase LarE"/>
    <property type="match status" value="1"/>
</dbReference>
<evidence type="ECO:0000313" key="3">
    <source>
        <dbReference type="Proteomes" id="UP001225644"/>
    </source>
</evidence>
<evidence type="ECO:0000259" key="1">
    <source>
        <dbReference type="Pfam" id="PF02540"/>
    </source>
</evidence>
<dbReference type="CDD" id="cd01990">
    <property type="entry name" value="LarE-like"/>
    <property type="match status" value="1"/>
</dbReference>
<proteinExistence type="predicted"/>
<dbReference type="InterPro" id="IPR014729">
    <property type="entry name" value="Rossmann-like_a/b/a_fold"/>
</dbReference>
<dbReference type="PANTHER" id="PTHR43169">
    <property type="entry name" value="EXSB FAMILY PROTEIN"/>
    <property type="match status" value="1"/>
</dbReference>
<gene>
    <name evidence="2" type="ORF">J2Z49_000480</name>
</gene>
<name>A0ABU0AY40_9FIRM</name>
<dbReference type="Proteomes" id="UP001225644">
    <property type="component" value="Unassembled WGS sequence"/>
</dbReference>
<dbReference type="Pfam" id="PF02540">
    <property type="entry name" value="NAD_synthase"/>
    <property type="match status" value="1"/>
</dbReference>
<dbReference type="InterPro" id="IPR005232">
    <property type="entry name" value="LarE"/>
</dbReference>
<reference evidence="2 3" key="1">
    <citation type="submission" date="2023-07" db="EMBL/GenBank/DDBJ databases">
        <title>Genomic Encyclopedia of Type Strains, Phase IV (KMG-IV): sequencing the most valuable type-strain genomes for metagenomic binning, comparative biology and taxonomic classification.</title>
        <authorList>
            <person name="Goeker M."/>
        </authorList>
    </citation>
    <scope>NUCLEOTIDE SEQUENCE [LARGE SCALE GENOMIC DNA]</scope>
    <source>
        <strain evidence="2 3">DSM 12396</strain>
    </source>
</reference>